<reference evidence="2 3" key="1">
    <citation type="submission" date="2022-11" db="EMBL/GenBank/DDBJ databases">
        <title>Minimal conservation of predation-associated metabolite biosynthetic gene clusters underscores biosynthetic potential of Myxococcota including descriptions for ten novel species: Archangium lansinium sp. nov., Myxococcus landrumus sp. nov., Nannocystis bai.</title>
        <authorList>
            <person name="Ahearne A."/>
            <person name="Stevens C."/>
            <person name="Dowd S."/>
        </authorList>
    </citation>
    <scope>NUCLEOTIDE SEQUENCE [LARGE SCALE GENOMIC DNA]</scope>
    <source>
        <strain evidence="2 3">BB15-2</strain>
    </source>
</reference>
<evidence type="ECO:0000313" key="2">
    <source>
        <dbReference type="EMBL" id="MDC0717173.1"/>
    </source>
</evidence>
<comment type="caution">
    <text evidence="2">The sequence shown here is derived from an EMBL/GenBank/DDBJ whole genome shotgun (WGS) entry which is preliminary data.</text>
</comment>
<organism evidence="2 3">
    <name type="scientific">Nannocystis bainbridge</name>
    <dbReference type="NCBI Taxonomy" id="2995303"/>
    <lineage>
        <taxon>Bacteria</taxon>
        <taxon>Pseudomonadati</taxon>
        <taxon>Myxococcota</taxon>
        <taxon>Polyangia</taxon>
        <taxon>Nannocystales</taxon>
        <taxon>Nannocystaceae</taxon>
        <taxon>Nannocystis</taxon>
    </lineage>
</organism>
<dbReference type="PANTHER" id="PTHR44103:SF1">
    <property type="entry name" value="PROPROTEIN CONVERTASE P"/>
    <property type="match status" value="1"/>
</dbReference>
<dbReference type="Pfam" id="PF13517">
    <property type="entry name" value="FG-GAP_3"/>
    <property type="match status" value="3"/>
</dbReference>
<dbReference type="PANTHER" id="PTHR44103">
    <property type="entry name" value="PROPROTEIN CONVERTASE P"/>
    <property type="match status" value="1"/>
</dbReference>
<dbReference type="InterPro" id="IPR013517">
    <property type="entry name" value="FG-GAP"/>
</dbReference>
<dbReference type="Gene3D" id="2.130.10.130">
    <property type="entry name" value="Integrin alpha, N-terminal"/>
    <property type="match status" value="2"/>
</dbReference>
<keyword evidence="1" id="KW-0732">Signal</keyword>
<evidence type="ECO:0000313" key="3">
    <source>
        <dbReference type="Proteomes" id="UP001221686"/>
    </source>
</evidence>
<keyword evidence="3" id="KW-1185">Reference proteome</keyword>
<evidence type="ECO:0000256" key="1">
    <source>
        <dbReference type="ARBA" id="ARBA00022729"/>
    </source>
</evidence>
<dbReference type="InterPro" id="IPR024038">
    <property type="entry name" value="MYXO-CTERM"/>
</dbReference>
<dbReference type="EMBL" id="JAQNDL010000001">
    <property type="protein sequence ID" value="MDC0717173.1"/>
    <property type="molecule type" value="Genomic_DNA"/>
</dbReference>
<dbReference type="RefSeq" id="WP_272085658.1">
    <property type="nucleotide sequence ID" value="NZ_JAQNDL010000001.1"/>
</dbReference>
<proteinExistence type="predicted"/>
<dbReference type="InterPro" id="IPR028994">
    <property type="entry name" value="Integrin_alpha_N"/>
</dbReference>
<name>A0ABT5DU55_9BACT</name>
<accession>A0ABT5DU55</accession>
<dbReference type="Proteomes" id="UP001221686">
    <property type="component" value="Unassembled WGS sequence"/>
</dbReference>
<gene>
    <name evidence="2" type="ORF">POL25_09745</name>
</gene>
<sequence>MTALTAVLMPSIAGAAPWQVDNNVQLPDSGYVTQKLELVDVDNDGFVDIVFANSSGDNTGSVQNAQLNQLLINDNGAGFTEQGGVFEDEDNAYVIKAGDLDDDGDADLVVGVNFTGQSYVLLNEGNGDFTRQDITPGNNKSIGDLELGDIDGDGDLDIVATDWGSSQPYGDPVDQGASLHLWLGNGDGTFDNGDGNLPMGMATWSAWSFDIELVDVDNDYALDVLVSNRGVGFGFGLKNDGNGTFTKLSVPALEANIAKQVNASFTPSDFNGDGFIDLITLQDGVGQGGNCLDIMGVQYCAKRNSVLINNGMGNYPTDNQGNYWAIANNPAKLDFDAATLDFNNDGRPDFVVTGVRLGPNDKNSRLFLNKNGTTVEPAPVPQDAAFPIVPELASTFGLQFADFNHDKREDVALASRDAASKNFVLFGRNDPTDGVAIDTTPPRIFDDGFAAKLGTLLFFGKQAGIEARVDDYKTPVRWHDFLFDTGLGDLNLTGDGATLIAHGRRLPYMEFALGLGDPNELETMADDDPKKFIAPSIWFGEALWRVGFTVPYNGSPTDTLTWQYCAIDAAGNRDCVGPFSVELEIDPNDCGDGTVQEWETCDEDSETCVDCQETCGNGTCDPNETPANCPEDCGPNPCDNDGACEPPENAENCPDDCDYDGVCGDDICQNPPETPENCPQDCNPCDNDGACEPPEDSVNCPNDCDYDGFCGDDICQDPPENEMNCPEDCLPEPTDGGICGNGVCDANESVQTCPEDCAVCGDDICTNPPENADNCPADCSGATASDGECPDTAGGVDGQCQLDDDGCGCVAEPEGGTRGLWASLLLFGVFGVRRFRKRA</sequence>
<protein>
    <submittedName>
        <fullName evidence="2">VCBS repeat-containing protein</fullName>
    </submittedName>
</protein>
<dbReference type="SUPFAM" id="SSF69318">
    <property type="entry name" value="Integrin alpha N-terminal domain"/>
    <property type="match status" value="1"/>
</dbReference>
<dbReference type="NCBIfam" id="TIGR03901">
    <property type="entry name" value="MYXO-CTERM"/>
    <property type="match status" value="1"/>
</dbReference>